<evidence type="ECO:0000256" key="13">
    <source>
        <dbReference type="RuleBase" id="RU004424"/>
    </source>
</evidence>
<feature type="transmembrane region" description="Helical" evidence="14">
    <location>
        <begin position="228"/>
        <end position="248"/>
    </location>
</feature>
<keyword evidence="5 13" id="KW-0812">Transmembrane</keyword>
<dbReference type="GO" id="GO:0016020">
    <property type="term" value="C:membrane"/>
    <property type="evidence" value="ECO:0007669"/>
    <property type="project" value="UniProtKB-SubCell"/>
</dbReference>
<dbReference type="Proteomes" id="UP000694520">
    <property type="component" value="Chromosome 5"/>
</dbReference>
<reference evidence="15" key="1">
    <citation type="submission" date="2019-05" db="EMBL/GenBank/DDBJ databases">
        <authorList>
            <person name="Zhang S."/>
            <person name="Liu J."/>
        </authorList>
    </citation>
    <scope>NUCLEOTIDE SEQUENCE [LARGE SCALE GENOMIC DNA]</scope>
</reference>
<keyword evidence="9 13" id="KW-0675">Receptor</keyword>
<evidence type="ECO:0000256" key="1">
    <source>
        <dbReference type="ARBA" id="ARBA00004141"/>
    </source>
</evidence>
<reference evidence="15" key="2">
    <citation type="submission" date="2025-08" db="UniProtKB">
        <authorList>
            <consortium name="Ensembl"/>
        </authorList>
    </citation>
    <scope>IDENTIFICATION</scope>
</reference>
<keyword evidence="8 13" id="KW-0472">Membrane</keyword>
<name>A0A8B9YCK9_BOSMU</name>
<dbReference type="Gene3D" id="1.20.1070.10">
    <property type="entry name" value="Rhodopsin 7-helix transmembrane proteins"/>
    <property type="match status" value="1"/>
</dbReference>
<evidence type="ECO:0000256" key="5">
    <source>
        <dbReference type="ARBA" id="ARBA00022692"/>
    </source>
</evidence>
<evidence type="ECO:0000256" key="14">
    <source>
        <dbReference type="SAM" id="Phobius"/>
    </source>
</evidence>
<dbReference type="FunFam" id="1.20.1070.10:FF:000042">
    <property type="entry name" value="Taste receptor type 2 member 7"/>
    <property type="match status" value="1"/>
</dbReference>
<evidence type="ECO:0000256" key="12">
    <source>
        <dbReference type="RuleBase" id="RU004423"/>
    </source>
</evidence>
<dbReference type="GeneTree" id="ENSGT01150000286975"/>
<dbReference type="Pfam" id="PF05296">
    <property type="entry name" value="TAS2R"/>
    <property type="match status" value="1"/>
</dbReference>
<dbReference type="PANTHER" id="PTHR11394:SF63">
    <property type="entry name" value="TASTE RECEPTOR TYPE 2 MEMBER 10"/>
    <property type="match status" value="1"/>
</dbReference>
<evidence type="ECO:0000256" key="6">
    <source>
        <dbReference type="ARBA" id="ARBA00022989"/>
    </source>
</evidence>
<keyword evidence="3 13" id="KW-0919">Taste</keyword>
<evidence type="ECO:0000256" key="7">
    <source>
        <dbReference type="ARBA" id="ARBA00023040"/>
    </source>
</evidence>
<dbReference type="PANTHER" id="PTHR11394">
    <property type="entry name" value="TASTE RECEPTOR TYPE 2"/>
    <property type="match status" value="1"/>
</dbReference>
<sequence length="310" mass="35521">MLSIVEGLLLFVAVNESVLGVLGNGFIGLVNCINCVKNKKISTLSLILTGLASSRFCLIWIITTDAYVRVFSPDIYLSGNLSQYIAYLWIIMNQSSVWFTTSLSIFYFLKIIANFSHHIFLWLRSDVKRVLLLLMGYLLISWLVTFPLTMKIISDSRAKNRSVVFSVEVHKGEFFRNQILLNLGTLTIFILCLITCILLFISLRRHNQRMLLNATGFRDPSTEAHIKAMKVLISFIILFILYFIGITIEISCTTMSESKLLFIFGLTITALYPWGHSFILILGNNKLKQVFLRVQKQLKCWKKEKLLRTP</sequence>
<dbReference type="Ensembl" id="ENSBGRT00000040864.1">
    <property type="protein sequence ID" value="ENSBGRP00000035337.1"/>
    <property type="gene ID" value="ENSBGRG00000022111.1"/>
</dbReference>
<evidence type="ECO:0000256" key="2">
    <source>
        <dbReference type="ARBA" id="ARBA00007376"/>
    </source>
</evidence>
<evidence type="ECO:0000256" key="11">
    <source>
        <dbReference type="ARBA" id="ARBA00023224"/>
    </source>
</evidence>
<evidence type="ECO:0000256" key="8">
    <source>
        <dbReference type="ARBA" id="ARBA00023136"/>
    </source>
</evidence>
<feature type="transmembrane region" description="Helical" evidence="14">
    <location>
        <begin position="130"/>
        <end position="153"/>
    </location>
</feature>
<comment type="similarity">
    <text evidence="2 12">Belongs to the G-protein coupled receptor T2R family.</text>
</comment>
<evidence type="ECO:0000256" key="10">
    <source>
        <dbReference type="ARBA" id="ARBA00023180"/>
    </source>
</evidence>
<feature type="transmembrane region" description="Helical" evidence="14">
    <location>
        <begin position="179"/>
        <end position="201"/>
    </location>
</feature>
<evidence type="ECO:0000313" key="15">
    <source>
        <dbReference type="Ensembl" id="ENSBGRP00000035337.1"/>
    </source>
</evidence>
<feature type="transmembrane region" description="Helical" evidence="14">
    <location>
        <begin position="84"/>
        <end position="109"/>
    </location>
</feature>
<proteinExistence type="inferred from homology"/>
<dbReference type="GO" id="GO:0033038">
    <property type="term" value="F:bitter taste receptor activity"/>
    <property type="evidence" value="ECO:0007669"/>
    <property type="project" value="InterPro"/>
</dbReference>
<reference evidence="15" key="3">
    <citation type="submission" date="2025-09" db="UniProtKB">
        <authorList>
            <consortium name="Ensembl"/>
        </authorList>
    </citation>
    <scope>IDENTIFICATION</scope>
</reference>
<feature type="transmembrane region" description="Helical" evidence="14">
    <location>
        <begin position="44"/>
        <end position="64"/>
    </location>
</feature>
<dbReference type="SUPFAM" id="SSF81321">
    <property type="entry name" value="Family A G protein-coupled receptor-like"/>
    <property type="match status" value="1"/>
</dbReference>
<evidence type="ECO:0000313" key="16">
    <source>
        <dbReference type="Proteomes" id="UP000694520"/>
    </source>
</evidence>
<dbReference type="GO" id="GO:0004930">
    <property type="term" value="F:G protein-coupled receptor activity"/>
    <property type="evidence" value="ECO:0007669"/>
    <property type="project" value="UniProtKB-KW"/>
</dbReference>
<keyword evidence="16" id="KW-1185">Reference proteome</keyword>
<comment type="subcellular location">
    <subcellularLocation>
        <location evidence="1 13">Membrane</location>
        <topology evidence="1 13">Multi-pass membrane protein</topology>
    </subcellularLocation>
</comment>
<feature type="transmembrane region" description="Helical" evidence="14">
    <location>
        <begin position="12"/>
        <end position="32"/>
    </location>
</feature>
<keyword evidence="7 13" id="KW-0297">G-protein coupled receptor</keyword>
<protein>
    <recommendedName>
        <fullName evidence="13">Taste receptor type 2</fullName>
    </recommendedName>
</protein>
<dbReference type="InterPro" id="IPR007960">
    <property type="entry name" value="TAS2R"/>
</dbReference>
<evidence type="ECO:0000256" key="3">
    <source>
        <dbReference type="ARBA" id="ARBA00022480"/>
    </source>
</evidence>
<evidence type="ECO:0000256" key="4">
    <source>
        <dbReference type="ARBA" id="ARBA00022606"/>
    </source>
</evidence>
<feature type="transmembrane region" description="Helical" evidence="14">
    <location>
        <begin position="260"/>
        <end position="283"/>
    </location>
</feature>
<evidence type="ECO:0000256" key="9">
    <source>
        <dbReference type="ARBA" id="ARBA00023170"/>
    </source>
</evidence>
<keyword evidence="6 14" id="KW-1133">Transmembrane helix</keyword>
<keyword evidence="11 13" id="KW-0807">Transducer</keyword>
<keyword evidence="10" id="KW-0325">Glycoprotein</keyword>
<organism evidence="15 16">
    <name type="scientific">Bos mutus grunniens</name>
    <name type="common">Wild yak</name>
    <name type="synonym">Bos grunniens</name>
    <dbReference type="NCBI Taxonomy" id="30521"/>
    <lineage>
        <taxon>Eukaryota</taxon>
        <taxon>Metazoa</taxon>
        <taxon>Chordata</taxon>
        <taxon>Craniata</taxon>
        <taxon>Vertebrata</taxon>
        <taxon>Euteleostomi</taxon>
        <taxon>Mammalia</taxon>
        <taxon>Eutheria</taxon>
        <taxon>Laurasiatheria</taxon>
        <taxon>Artiodactyla</taxon>
        <taxon>Ruminantia</taxon>
        <taxon>Pecora</taxon>
        <taxon>Bovidae</taxon>
        <taxon>Bovinae</taxon>
        <taxon>Bos</taxon>
    </lineage>
</organism>
<dbReference type="AlphaFoldDB" id="A0A8B9YCK9"/>
<accession>A0A8B9YCK9</accession>
<keyword evidence="4 13" id="KW-0716">Sensory transduction</keyword>